<evidence type="ECO:0000256" key="17">
    <source>
        <dbReference type="SAM" id="Phobius"/>
    </source>
</evidence>
<feature type="repeat" description="NHL" evidence="15">
    <location>
        <begin position="213"/>
        <end position="252"/>
    </location>
</feature>
<sequence length="579" mass="64101">MITSNFVRSTCCVSLVFLAICIADSATDENLSLQRYLSQDDTGLSTNKRIQQIMQGGGTADISWPQPPKLKAEKIDVKSEIAKLNTTYVYQSSWPGDELKLGSVSAVSFDREGNVVIFHRVDRIWDGQTFNNNNIFQQRRKGPIRDNTVLALERKTGQVVYGWGKGLFYMPHGLTIDHENNAWVTDVALHQVFKFGPRGSNDQPLLKLGMEFTPGAGDSKFCKPTSVAVLENGDFFIADGYCNARILKFDRNGKKILAWGQNSFAGTSFDVAPKNYFAIPHALTLVPEQQLVCAADRENGRVQCFFWANGTFHSQYHNQIVGDRLFSMDYTPAEGGQLVVVNGPIGELGLKPDTYNEVRGYVIYMRTKQVISKFGPNDMQFSNPHDVAVTKDGSEIYVAELNPMRIHKFLHKTLAKSMPMSEAKTPMAHHSVSGSTTVNTISRSGPAYQVDEVVVKSNGSISTLDALLAQETEQWSKAPNKTHHPGGTAILVASLMLLFAALTFALALIIARRRKRGCLPFGVKNRRHAWDFPSKPDGFKLGGLLMDRSKRGGFEKLDQNASDEENEASTNMLTSAPFA</sequence>
<keyword evidence="3 18" id="KW-0732">Signal</keyword>
<evidence type="ECO:0000256" key="13">
    <source>
        <dbReference type="PIRSR" id="PIRSR600720-2"/>
    </source>
</evidence>
<feature type="binding site" evidence="13">
    <location>
        <position position="172"/>
    </location>
    <ligand>
        <name>Cu(2+)</name>
        <dbReference type="ChEBI" id="CHEBI:29036"/>
        <label>1</label>
        <note>catalytic</note>
    </ligand>
</feature>
<feature type="binding site" evidence="13">
    <location>
        <position position="281"/>
    </location>
    <ligand>
        <name>Zn(2+)</name>
        <dbReference type="ChEBI" id="CHEBI:29105"/>
        <note>catalytic</note>
    </ligand>
</feature>
<evidence type="ECO:0000256" key="14">
    <source>
        <dbReference type="PIRSR" id="PIRSR600720-3"/>
    </source>
</evidence>
<keyword evidence="17" id="KW-0472">Membrane</keyword>
<keyword evidence="5 13" id="KW-0862">Zinc</keyword>
<keyword evidence="4" id="KW-0677">Repeat</keyword>
<reference evidence="19" key="1">
    <citation type="submission" date="2020-11" db="EMBL/GenBank/DDBJ databases">
        <authorList>
            <person name="Whitehead M."/>
        </authorList>
    </citation>
    <scope>NUCLEOTIDE SEQUENCE</scope>
    <source>
        <strain evidence="19">EGII</strain>
    </source>
</reference>
<keyword evidence="2 13" id="KW-0479">Metal-binding</keyword>
<dbReference type="Pfam" id="PF01436">
    <property type="entry name" value="NHL"/>
    <property type="match status" value="1"/>
</dbReference>
<dbReference type="GO" id="GO:0005576">
    <property type="term" value="C:extracellular region"/>
    <property type="evidence" value="ECO:0007669"/>
    <property type="project" value="TreeGrafter"/>
</dbReference>
<feature type="disulfide bond" evidence="14">
    <location>
        <begin position="293"/>
        <end position="304"/>
    </location>
</feature>
<evidence type="ECO:0000256" key="16">
    <source>
        <dbReference type="SAM" id="MobiDB-lite"/>
    </source>
</evidence>
<feature type="chain" id="PRO_5032569361" description="peptidylamidoglycolate lyase" evidence="18">
    <location>
        <begin position="26"/>
        <end position="579"/>
    </location>
</feature>
<comment type="caution">
    <text evidence="19">The sequence shown here is derived from an EMBL/GenBank/DDBJ whole genome shotgun (WGS) entry which is preliminary data.</text>
</comment>
<dbReference type="SUPFAM" id="SSF63829">
    <property type="entry name" value="Calcium-dependent phosphotriesterase"/>
    <property type="match status" value="1"/>
</dbReference>
<comment type="function">
    <text evidence="10">Peptidyl-alpha-hydroxylglycine alpha-amidating lyase that catalyzes an essential reaction in C-terminal alpha-amidation of peptides. Mediates the dismutation of the unstable peptidyl(2-hydroxyglycine) intermediate to glyoxylate and the corresponding desglycine peptide amide. C-terminal amidation of peptides such as neuropeptides is essential for full biological activity.</text>
</comment>
<keyword evidence="20" id="KW-1185">Reference proteome</keyword>
<feature type="binding site" evidence="13">
    <location>
        <position position="107"/>
    </location>
    <ligand>
        <name>Cu(2+)</name>
        <dbReference type="ChEBI" id="CHEBI:29036"/>
        <label>1</label>
        <note>catalytic</note>
    </ligand>
</feature>
<feature type="compositionally biased region" description="Polar residues" evidence="16">
    <location>
        <begin position="568"/>
        <end position="579"/>
    </location>
</feature>
<feature type="region of interest" description="Disordered" evidence="16">
    <location>
        <begin position="555"/>
        <end position="579"/>
    </location>
</feature>
<evidence type="ECO:0000256" key="18">
    <source>
        <dbReference type="SAM" id="SignalP"/>
    </source>
</evidence>
<comment type="cofactor">
    <cofactor evidence="13">
        <name>Zn(2+)</name>
        <dbReference type="ChEBI" id="CHEBI:29105"/>
    </cofactor>
    <text evidence="13">Binds one Zn(2+) ion per subunit.</text>
</comment>
<dbReference type="InterPro" id="IPR011042">
    <property type="entry name" value="6-blade_b-propeller_TolB-like"/>
</dbReference>
<dbReference type="PANTHER" id="PTHR10680">
    <property type="entry name" value="PEPTIDYL-GLYCINE ALPHA-AMIDATING MONOOXYGENASE"/>
    <property type="match status" value="1"/>
</dbReference>
<feature type="binding site" evidence="12">
    <location>
        <position position="241"/>
    </location>
    <ligand>
        <name>a protein</name>
        <dbReference type="ChEBI" id="CHEBI:16541"/>
    </ligand>
    <ligandPart>
        <name>C-terminal Xaa-(2S)-2-hydroxyglycine residue</name>
        <dbReference type="ChEBI" id="CHEBI:142768"/>
    </ligandPart>
</feature>
<keyword evidence="6 14" id="KW-1015">Disulfide bond</keyword>
<evidence type="ECO:0000256" key="12">
    <source>
        <dbReference type="PIRSR" id="PIRSR600720-1"/>
    </source>
</evidence>
<feature type="binding site" evidence="13">
    <location>
        <position position="385"/>
    </location>
    <ligand>
        <name>Zn(2+)</name>
        <dbReference type="ChEBI" id="CHEBI:29105"/>
        <note>catalytic</note>
    </ligand>
</feature>
<evidence type="ECO:0000256" key="1">
    <source>
        <dbReference type="ARBA" id="ARBA00012343"/>
    </source>
</evidence>
<dbReference type="PROSITE" id="PS51125">
    <property type="entry name" value="NHL"/>
    <property type="match status" value="3"/>
</dbReference>
<evidence type="ECO:0000256" key="5">
    <source>
        <dbReference type="ARBA" id="ARBA00022833"/>
    </source>
</evidence>
<dbReference type="InterPro" id="IPR000720">
    <property type="entry name" value="PHM/PAL"/>
</dbReference>
<keyword evidence="17" id="KW-1133">Transmembrane helix</keyword>
<evidence type="ECO:0000313" key="19">
    <source>
        <dbReference type="EMBL" id="CAD7000067.1"/>
    </source>
</evidence>
<dbReference type="CDD" id="cd14958">
    <property type="entry name" value="NHL_PAL_like"/>
    <property type="match status" value="1"/>
</dbReference>
<evidence type="ECO:0000256" key="2">
    <source>
        <dbReference type="ARBA" id="ARBA00022723"/>
    </source>
</evidence>
<dbReference type="GO" id="GO:0004598">
    <property type="term" value="F:peptidylamidoglycolate lyase activity"/>
    <property type="evidence" value="ECO:0007669"/>
    <property type="project" value="UniProtKB-EC"/>
</dbReference>
<dbReference type="OrthoDB" id="10018185at2759"/>
<feature type="binding site" evidence="13">
    <location>
        <position position="386"/>
    </location>
    <ligand>
        <name>Ca(2+)</name>
        <dbReference type="ChEBI" id="CHEBI:29108"/>
        <note>structural</note>
    </ligand>
</feature>
<dbReference type="EMBL" id="CAJHJT010000012">
    <property type="protein sequence ID" value="CAD7000067.1"/>
    <property type="molecule type" value="Genomic_DNA"/>
</dbReference>
<dbReference type="EC" id="4.3.2.5" evidence="1"/>
<proteinExistence type="inferred from homology"/>
<feature type="repeat" description="NHL" evidence="15">
    <location>
        <begin position="157"/>
        <end position="198"/>
    </location>
</feature>
<dbReference type="PRINTS" id="PR00790">
    <property type="entry name" value="PAMONOXGNASE"/>
</dbReference>
<dbReference type="InterPro" id="IPR001258">
    <property type="entry name" value="NHL_repeat"/>
</dbReference>
<feature type="signal peptide" evidence="18">
    <location>
        <begin position="1"/>
        <end position="25"/>
    </location>
</feature>
<comment type="similarity">
    <text evidence="11">Belongs to the peptidyl-alpha-hydroxyglycine alpha-amidating lyase family.</text>
</comment>
<organism evidence="19 20">
    <name type="scientific">Ceratitis capitata</name>
    <name type="common">Mediterranean fruit fly</name>
    <name type="synonym">Tephritis capitata</name>
    <dbReference type="NCBI Taxonomy" id="7213"/>
    <lineage>
        <taxon>Eukaryota</taxon>
        <taxon>Metazoa</taxon>
        <taxon>Ecdysozoa</taxon>
        <taxon>Arthropoda</taxon>
        <taxon>Hexapoda</taxon>
        <taxon>Insecta</taxon>
        <taxon>Pterygota</taxon>
        <taxon>Neoptera</taxon>
        <taxon>Endopterygota</taxon>
        <taxon>Diptera</taxon>
        <taxon>Brachycera</taxon>
        <taxon>Muscomorpha</taxon>
        <taxon>Tephritoidea</taxon>
        <taxon>Tephritidae</taxon>
        <taxon>Ceratitis</taxon>
        <taxon>Ceratitis</taxon>
    </lineage>
</organism>
<keyword evidence="8" id="KW-0456">Lyase</keyword>
<dbReference type="AlphaFoldDB" id="A0A811UQL6"/>
<evidence type="ECO:0000256" key="7">
    <source>
        <dbReference type="ARBA" id="ARBA00023180"/>
    </source>
</evidence>
<evidence type="ECO:0000256" key="4">
    <source>
        <dbReference type="ARBA" id="ARBA00022737"/>
    </source>
</evidence>
<dbReference type="Gene3D" id="2.120.10.30">
    <property type="entry name" value="TolB, C-terminal domain"/>
    <property type="match status" value="1"/>
</dbReference>
<keyword evidence="17" id="KW-0812">Transmembrane</keyword>
<dbReference type="GO" id="GO:0006518">
    <property type="term" value="P:peptide metabolic process"/>
    <property type="evidence" value="ECO:0007669"/>
    <property type="project" value="InterPro"/>
</dbReference>
<dbReference type="GO" id="GO:0016020">
    <property type="term" value="C:membrane"/>
    <property type="evidence" value="ECO:0007669"/>
    <property type="project" value="InterPro"/>
</dbReference>
<comment type="catalytic activity">
    <reaction evidence="9">
        <text>a [peptide]-C-terminal (2S)-2-hydroxyglycine = a [peptide]-C-terminal amide + glyoxylate</text>
        <dbReference type="Rhea" id="RHEA:20924"/>
        <dbReference type="Rhea" id="RHEA-COMP:13485"/>
        <dbReference type="Rhea" id="RHEA-COMP:15321"/>
        <dbReference type="ChEBI" id="CHEBI:36655"/>
        <dbReference type="ChEBI" id="CHEBI:137001"/>
        <dbReference type="ChEBI" id="CHEBI:142768"/>
        <dbReference type="EC" id="4.3.2.5"/>
    </reaction>
    <physiologicalReaction direction="left-to-right" evidence="9">
        <dbReference type="Rhea" id="RHEA:20925"/>
    </physiologicalReaction>
</comment>
<evidence type="ECO:0000313" key="20">
    <source>
        <dbReference type="Proteomes" id="UP000606786"/>
    </source>
</evidence>
<feature type="disulfide bond" evidence="14">
    <location>
        <begin position="222"/>
        <end position="242"/>
    </location>
</feature>
<evidence type="ECO:0000256" key="8">
    <source>
        <dbReference type="ARBA" id="ARBA00023239"/>
    </source>
</evidence>
<accession>A0A811UQL6</accession>
<dbReference type="GO" id="GO:0046872">
    <property type="term" value="F:metal ion binding"/>
    <property type="evidence" value="ECO:0007669"/>
    <property type="project" value="UniProtKB-KW"/>
</dbReference>
<dbReference type="Proteomes" id="UP000606786">
    <property type="component" value="Unassembled WGS sequence"/>
</dbReference>
<feature type="transmembrane region" description="Helical" evidence="17">
    <location>
        <begin position="489"/>
        <end position="511"/>
    </location>
</feature>
<keyword evidence="7" id="KW-0325">Glycoprotein</keyword>
<gene>
    <name evidence="19" type="ORF">CCAP1982_LOCUS8569</name>
</gene>
<evidence type="ECO:0000256" key="11">
    <source>
        <dbReference type="ARBA" id="ARBA00061296"/>
    </source>
</evidence>
<evidence type="ECO:0000256" key="15">
    <source>
        <dbReference type="PROSITE-ProRule" id="PRU00504"/>
    </source>
</evidence>
<protein>
    <recommendedName>
        <fullName evidence="1">peptidylamidoglycolate lyase</fullName>
        <ecNumber evidence="1">4.3.2.5</ecNumber>
    </recommendedName>
</protein>
<feature type="repeat" description="NHL" evidence="15">
    <location>
        <begin position="368"/>
        <end position="412"/>
    </location>
</feature>
<evidence type="ECO:0000256" key="9">
    <source>
        <dbReference type="ARBA" id="ARBA00050393"/>
    </source>
</evidence>
<name>A0A811UQL6_CERCA</name>
<evidence type="ECO:0000256" key="6">
    <source>
        <dbReference type="ARBA" id="ARBA00023157"/>
    </source>
</evidence>
<keyword evidence="13" id="KW-0106">Calcium</keyword>
<evidence type="ECO:0000256" key="10">
    <source>
        <dbReference type="ARBA" id="ARBA00057118"/>
    </source>
</evidence>
<dbReference type="FunFam" id="2.120.10.30:FF:000054">
    <property type="entry name" value="Peptidyl-alpha-hydroxyglycine alpha-amidating lyase 1"/>
    <property type="match status" value="1"/>
</dbReference>
<feature type="binding site" evidence="12">
    <location>
        <position position="297"/>
    </location>
    <ligand>
        <name>a protein</name>
        <dbReference type="ChEBI" id="CHEBI:16541"/>
    </ligand>
    <ligandPart>
        <name>C-terminal Xaa-(2S)-2-hydroxyglycine residue</name>
        <dbReference type="ChEBI" id="CHEBI:142768"/>
    </ligandPart>
</feature>
<feature type="binding site" evidence="12">
    <location>
        <position position="120"/>
    </location>
    <ligand>
        <name>a protein</name>
        <dbReference type="ChEBI" id="CHEBI:16541"/>
    </ligand>
    <ligandPart>
        <name>C-terminal Xaa-(2S)-2-hydroxyglycine residue</name>
        <dbReference type="ChEBI" id="CHEBI:142768"/>
    </ligandPart>
</feature>
<dbReference type="PANTHER" id="PTHR10680:SF36">
    <property type="entry name" value="PEPTIDYL-ALPHA-HYDROXYGLYCINE ALPHA-AMIDATING LYASE 1"/>
    <property type="match status" value="1"/>
</dbReference>
<evidence type="ECO:0000256" key="3">
    <source>
        <dbReference type="ARBA" id="ARBA00022729"/>
    </source>
</evidence>
<feature type="binding site" evidence="13">
    <location>
        <position position="174"/>
    </location>
    <ligand>
        <name>Ca(2+)</name>
        <dbReference type="ChEBI" id="CHEBI:29108"/>
        <note>structural</note>
    </ligand>
</feature>